<dbReference type="GO" id="GO:0032259">
    <property type="term" value="P:methylation"/>
    <property type="evidence" value="ECO:0007669"/>
    <property type="project" value="UniProtKB-KW"/>
</dbReference>
<dbReference type="EMBL" id="PGFE01000006">
    <property type="protein sequence ID" value="PJJ69068.1"/>
    <property type="molecule type" value="Genomic_DNA"/>
</dbReference>
<dbReference type="PANTHER" id="PTHR43317">
    <property type="entry name" value="THERMOSPERMINE SYNTHASE ACAULIS5"/>
    <property type="match status" value="1"/>
</dbReference>
<dbReference type="NCBIfam" id="NF037959">
    <property type="entry name" value="MFS_SpdSyn"/>
    <property type="match status" value="1"/>
</dbReference>
<organism evidence="3 4">
    <name type="scientific">Sediminihabitans luteus</name>
    <dbReference type="NCBI Taxonomy" id="1138585"/>
    <lineage>
        <taxon>Bacteria</taxon>
        <taxon>Bacillati</taxon>
        <taxon>Actinomycetota</taxon>
        <taxon>Actinomycetes</taxon>
        <taxon>Micrococcales</taxon>
        <taxon>Cellulomonadaceae</taxon>
        <taxon>Sediminihabitans</taxon>
    </lineage>
</organism>
<protein>
    <submittedName>
        <fullName evidence="3">Methyltransferase family protein</fullName>
    </submittedName>
</protein>
<evidence type="ECO:0000313" key="4">
    <source>
        <dbReference type="Proteomes" id="UP000231693"/>
    </source>
</evidence>
<keyword evidence="3" id="KW-0808">Transferase</keyword>
<dbReference type="InterPro" id="IPR013216">
    <property type="entry name" value="Methyltransf_11"/>
</dbReference>
<sequence length="263" mass="27775">MTLVVNGVPSSHLDLDDPGFLAFEYMQQMAAAIDLVDGPLHAVHLGAAGCTLARWIDHERPGSRQLAVDIDGRLLTLVREWFALPRAPRLRLREADARAAVTTLRPGSTDVVVRDVFAGDVTPEHVTTVEFVQEVARTLRPGGLYLANCADRPPLTGLRTEIASLLAAQDDAGAPVFRPQDVGVVAEPALFKSRRYGNFVLVARARAAGDDGTAESGEAGGLADTGLARALRSLPVPARLVSGTEAVALCAGARPRVDPAPPA</sequence>
<feature type="domain" description="Methyltransferase type 11" evidence="2">
    <location>
        <begin position="45"/>
        <end position="146"/>
    </location>
</feature>
<dbReference type="Gene3D" id="3.40.50.150">
    <property type="entry name" value="Vaccinia Virus protein VP39"/>
    <property type="match status" value="1"/>
</dbReference>
<evidence type="ECO:0000256" key="1">
    <source>
        <dbReference type="ARBA" id="ARBA00023115"/>
    </source>
</evidence>
<dbReference type="Pfam" id="PF08241">
    <property type="entry name" value="Methyltransf_11"/>
    <property type="match status" value="1"/>
</dbReference>
<dbReference type="PANTHER" id="PTHR43317:SF1">
    <property type="entry name" value="THERMOSPERMINE SYNTHASE ACAULIS5"/>
    <property type="match status" value="1"/>
</dbReference>
<dbReference type="SUPFAM" id="SSF53335">
    <property type="entry name" value="S-adenosyl-L-methionine-dependent methyltransferases"/>
    <property type="match status" value="1"/>
</dbReference>
<dbReference type="GO" id="GO:0008757">
    <property type="term" value="F:S-adenosylmethionine-dependent methyltransferase activity"/>
    <property type="evidence" value="ECO:0007669"/>
    <property type="project" value="InterPro"/>
</dbReference>
<proteinExistence type="predicted"/>
<keyword evidence="4" id="KW-1185">Reference proteome</keyword>
<comment type="caution">
    <text evidence="3">The sequence shown here is derived from an EMBL/GenBank/DDBJ whole genome shotgun (WGS) entry which is preliminary data.</text>
</comment>
<accession>A0A2M9CCJ2</accession>
<dbReference type="Proteomes" id="UP000231693">
    <property type="component" value="Unassembled WGS sequence"/>
</dbReference>
<evidence type="ECO:0000313" key="3">
    <source>
        <dbReference type="EMBL" id="PJJ69068.1"/>
    </source>
</evidence>
<evidence type="ECO:0000259" key="2">
    <source>
        <dbReference type="Pfam" id="PF08241"/>
    </source>
</evidence>
<dbReference type="GO" id="GO:0006596">
    <property type="term" value="P:polyamine biosynthetic process"/>
    <property type="evidence" value="ECO:0007669"/>
    <property type="project" value="UniProtKB-KW"/>
</dbReference>
<keyword evidence="3" id="KW-0489">Methyltransferase</keyword>
<dbReference type="AlphaFoldDB" id="A0A2M9CCJ2"/>
<dbReference type="CDD" id="cd02440">
    <property type="entry name" value="AdoMet_MTases"/>
    <property type="match status" value="1"/>
</dbReference>
<dbReference type="InterPro" id="IPR029063">
    <property type="entry name" value="SAM-dependent_MTases_sf"/>
</dbReference>
<reference evidence="3 4" key="1">
    <citation type="submission" date="2017-11" db="EMBL/GenBank/DDBJ databases">
        <title>Genomic Encyclopedia of Archaeal and Bacterial Type Strains, Phase II (KMG-II): From Individual Species to Whole Genera.</title>
        <authorList>
            <person name="Goeker M."/>
        </authorList>
    </citation>
    <scope>NUCLEOTIDE SEQUENCE [LARGE SCALE GENOMIC DNA]</scope>
    <source>
        <strain evidence="3 4">DSM 25478</strain>
    </source>
</reference>
<keyword evidence="1" id="KW-0620">Polyamine biosynthesis</keyword>
<gene>
    <name evidence="3" type="ORF">CLV28_2877</name>
</gene>
<name>A0A2M9CCJ2_9CELL</name>